<proteinExistence type="predicted"/>
<organism evidence="1 2">
    <name type="scientific">Rangifer tarandus platyrhynchus</name>
    <name type="common">Svalbard reindeer</name>
    <dbReference type="NCBI Taxonomy" id="3082113"/>
    <lineage>
        <taxon>Eukaryota</taxon>
        <taxon>Metazoa</taxon>
        <taxon>Chordata</taxon>
        <taxon>Craniata</taxon>
        <taxon>Vertebrata</taxon>
        <taxon>Euteleostomi</taxon>
        <taxon>Mammalia</taxon>
        <taxon>Eutheria</taxon>
        <taxon>Laurasiatheria</taxon>
        <taxon>Artiodactyla</taxon>
        <taxon>Ruminantia</taxon>
        <taxon>Pecora</taxon>
        <taxon>Cervidae</taxon>
        <taxon>Odocoileinae</taxon>
        <taxon>Rangifer</taxon>
    </lineage>
</organism>
<dbReference type="Proteomes" id="UP001162501">
    <property type="component" value="Chromosome 23"/>
</dbReference>
<dbReference type="EMBL" id="OX596107">
    <property type="protein sequence ID" value="CAI9702466.1"/>
    <property type="molecule type" value="Genomic_DNA"/>
</dbReference>
<gene>
    <name evidence="1" type="ORF">MRATA1EN3_LOCUS13679</name>
</gene>
<protein>
    <submittedName>
        <fullName evidence="1">Uncharacterized protein</fullName>
    </submittedName>
</protein>
<reference evidence="1" key="1">
    <citation type="submission" date="2023-05" db="EMBL/GenBank/DDBJ databases">
        <authorList>
            <consortium name="ELIXIR-Norway"/>
        </authorList>
    </citation>
    <scope>NUCLEOTIDE SEQUENCE</scope>
</reference>
<accession>A0ACB0EQW3</accession>
<evidence type="ECO:0000313" key="2">
    <source>
        <dbReference type="Proteomes" id="UP001162501"/>
    </source>
</evidence>
<name>A0ACB0EQW3_RANTA</name>
<evidence type="ECO:0000313" key="1">
    <source>
        <dbReference type="EMBL" id="CAI9702466.1"/>
    </source>
</evidence>
<sequence>MRHHSVDLSLKSVPAQSSVGPGTVAPGRPVPRTMVPSSEQQPSFLAGAAEYTGLSGGSTAGLFVTLPVPVWGSSAFLVGRTPRLIGGLPSSQHQPLSSALTPAV</sequence>